<dbReference type="CDD" id="cd00198">
    <property type="entry name" value="vWFA"/>
    <property type="match status" value="1"/>
</dbReference>
<organism evidence="4 5">
    <name type="scientific">Fusarium oxysporum f. sp. cepae</name>
    <dbReference type="NCBI Taxonomy" id="396571"/>
    <lineage>
        <taxon>Eukaryota</taxon>
        <taxon>Fungi</taxon>
        <taxon>Dikarya</taxon>
        <taxon>Ascomycota</taxon>
        <taxon>Pezizomycotina</taxon>
        <taxon>Sordariomycetes</taxon>
        <taxon>Hypocreomycetidae</taxon>
        <taxon>Hypocreales</taxon>
        <taxon>Nectriaceae</taxon>
        <taxon>Fusarium</taxon>
        <taxon>Fusarium oxysporum species complex</taxon>
    </lineage>
</organism>
<dbReference type="AlphaFoldDB" id="A0A3L6NAT0"/>
<evidence type="ECO:0000259" key="3">
    <source>
        <dbReference type="Pfam" id="PF13519"/>
    </source>
</evidence>
<keyword evidence="2" id="KW-0732">Signal</keyword>
<protein>
    <recommendedName>
        <fullName evidence="3">VWFA domain-containing protein</fullName>
    </recommendedName>
</protein>
<dbReference type="InterPro" id="IPR036465">
    <property type="entry name" value="vWFA_dom_sf"/>
</dbReference>
<dbReference type="Proteomes" id="UP000270866">
    <property type="component" value="Chromosome 9"/>
</dbReference>
<evidence type="ECO:0000256" key="1">
    <source>
        <dbReference type="SAM" id="MobiDB-lite"/>
    </source>
</evidence>
<name>A0A3L6NAT0_FUSOX</name>
<accession>A0A3L6NAT0</accession>
<reference evidence="4 5" key="1">
    <citation type="journal article" date="2018" name="Sci. Rep.">
        <title>Characterisation of pathogen-specific regions and novel effector candidates in Fusarium oxysporum f. sp. cepae.</title>
        <authorList>
            <person name="Armitage A.D."/>
            <person name="Taylor A."/>
            <person name="Sobczyk M.K."/>
            <person name="Baxter L."/>
            <person name="Greenfield B.P."/>
            <person name="Bates H.J."/>
            <person name="Wilson F."/>
            <person name="Jackson A.C."/>
            <person name="Ott S."/>
            <person name="Harrison R.J."/>
            <person name="Clarkson J.P."/>
        </authorList>
    </citation>
    <scope>NUCLEOTIDE SEQUENCE [LARGE SCALE GENOMIC DNA]</scope>
    <source>
        <strain evidence="4 5">FoC_Fus2</strain>
    </source>
</reference>
<dbReference type="InterPro" id="IPR002035">
    <property type="entry name" value="VWF_A"/>
</dbReference>
<feature type="signal peptide" evidence="2">
    <location>
        <begin position="1"/>
        <end position="22"/>
    </location>
</feature>
<proteinExistence type="predicted"/>
<feature type="chain" id="PRO_5018042932" description="VWFA domain-containing protein" evidence="2">
    <location>
        <begin position="23"/>
        <end position="740"/>
    </location>
</feature>
<feature type="domain" description="VWFA" evidence="3">
    <location>
        <begin position="356"/>
        <end position="465"/>
    </location>
</feature>
<dbReference type="Gene3D" id="3.40.50.410">
    <property type="entry name" value="von Willebrand factor, type A domain"/>
    <property type="match status" value="1"/>
</dbReference>
<evidence type="ECO:0000313" key="4">
    <source>
        <dbReference type="EMBL" id="RKK14555.1"/>
    </source>
</evidence>
<evidence type="ECO:0000313" key="5">
    <source>
        <dbReference type="Proteomes" id="UP000270866"/>
    </source>
</evidence>
<dbReference type="SUPFAM" id="SSF53300">
    <property type="entry name" value="vWA-like"/>
    <property type="match status" value="1"/>
</dbReference>
<comment type="caution">
    <text evidence="4">The sequence shown here is derived from an EMBL/GenBank/DDBJ whole genome shotgun (WGS) entry which is preliminary data.</text>
</comment>
<dbReference type="Pfam" id="PF13519">
    <property type="entry name" value="VWA_2"/>
    <property type="match status" value="1"/>
</dbReference>
<sequence length="740" mass="78392">MLAETLAWGTLCLLLISPPVLSFGMLRPGAEHERITRAALACPPGKKTTGDCFEPLSMDQLAGKNSIVGAVDSPDAGSNLNPLAHCDDADYIDYPRYGIPGTYPRTPAQATRALQDCVAHLSGQFHKGIARAKGLLDDKNNIIKRKTDVSTRRCRFVGGFRGRAKCNAMEGLGRALHGVQDFYTHSNWVDEHDKTKPISASNPPGLGLSAPAPLLNLRGVTSPKVPPELATGCFIAMTSGSTGGLTFDLTGQTECIAQGRLLTHAALNKDEGTINEVLGVSIPPPSPLTSAPHTPRGRIARNFELAVQAAIADTRRQWSDFRAQLVSEYGPKRASRMICALVSDHPWKDCTGRKIALVIDSSGSNKETDPGDLRIAAAQAFTATLVTEAAAGPDNFPDLVTVIDFDDSARVIYPLGDPASVSFNGIDSVGGTIIGIGVSLAIDEVASDTTGETQDHAGIIVFTDFQDNNPSALVAAHDLAYRLGIRVSFGFLSPPPKPVPRPSRRRSNQSRNRALYPRQSDATPPTELLEAVLKTGGVFSTIDSAEAQQSFVELVIARGPTNIDSIGTNNGGPLFQGVTVYGLSSAARGPDIFTYHATPGQNLKFEIQAVTGPALNVPLNDVRGSQELAKVVTDDQGRGTIVYEASADVDLQLIISTTVDAGDATGLYSVKLVVAPPDEGPHSSDTCDTPNGFPCQPLGERKCCGTGFLICDHGGTIFLDCGPGTVCKSDNGTDVYCRWP</sequence>
<gene>
    <name evidence="4" type="ORF">BFJ65_g11111</name>
</gene>
<dbReference type="EMBL" id="MRCU01000007">
    <property type="protein sequence ID" value="RKK14555.1"/>
    <property type="molecule type" value="Genomic_DNA"/>
</dbReference>
<feature type="region of interest" description="Disordered" evidence="1">
    <location>
        <begin position="494"/>
        <end position="523"/>
    </location>
</feature>
<evidence type="ECO:0000256" key="2">
    <source>
        <dbReference type="SAM" id="SignalP"/>
    </source>
</evidence>